<organism evidence="1 2">
    <name type="scientific">Candidatus Harrisonbacteria bacterium RIFCSPLOWO2_02_FULL_45_10c</name>
    <dbReference type="NCBI Taxonomy" id="1798410"/>
    <lineage>
        <taxon>Bacteria</taxon>
        <taxon>Candidatus Harrisoniibacteriota</taxon>
    </lineage>
</organism>
<sequence>MLKLSDKEIEFLVHLFNKMNGKINSDYHGKPIAIYGEFFDDSVRHLFTKSVISRLAATYQKRGWDRVTVEKQYFDASSEIHKDKLWFRIILINTKGCIKEIRRLIDEQIKKHPNSRCLSLATFLPMEWNFVSGDTVYPELNRVKVIPSLRSHYRRLGWSILELKIGSNDFSLDSFFRVAMVKKVSK</sequence>
<dbReference type="AlphaFoldDB" id="A0A1G1ZVE0"/>
<protein>
    <submittedName>
        <fullName evidence="1">Uncharacterized protein</fullName>
    </submittedName>
</protein>
<accession>A0A1G1ZVE0</accession>
<proteinExistence type="predicted"/>
<gene>
    <name evidence="1" type="ORF">A3H63_01265</name>
</gene>
<evidence type="ECO:0000313" key="1">
    <source>
        <dbReference type="EMBL" id="OGY67710.1"/>
    </source>
</evidence>
<reference evidence="1 2" key="1">
    <citation type="journal article" date="2016" name="Nat. Commun.">
        <title>Thousands of microbial genomes shed light on interconnected biogeochemical processes in an aquifer system.</title>
        <authorList>
            <person name="Anantharaman K."/>
            <person name="Brown C.T."/>
            <person name="Hug L.A."/>
            <person name="Sharon I."/>
            <person name="Castelle C.J."/>
            <person name="Probst A.J."/>
            <person name="Thomas B.C."/>
            <person name="Singh A."/>
            <person name="Wilkins M.J."/>
            <person name="Karaoz U."/>
            <person name="Brodie E.L."/>
            <person name="Williams K.H."/>
            <person name="Hubbard S.S."/>
            <person name="Banfield J.F."/>
        </authorList>
    </citation>
    <scope>NUCLEOTIDE SEQUENCE [LARGE SCALE GENOMIC DNA]</scope>
</reference>
<dbReference type="Proteomes" id="UP000176284">
    <property type="component" value="Unassembled WGS sequence"/>
</dbReference>
<name>A0A1G1ZVE0_9BACT</name>
<evidence type="ECO:0000313" key="2">
    <source>
        <dbReference type="Proteomes" id="UP000176284"/>
    </source>
</evidence>
<dbReference type="EMBL" id="MHJM01000019">
    <property type="protein sequence ID" value="OGY67710.1"/>
    <property type="molecule type" value="Genomic_DNA"/>
</dbReference>
<comment type="caution">
    <text evidence="1">The sequence shown here is derived from an EMBL/GenBank/DDBJ whole genome shotgun (WGS) entry which is preliminary data.</text>
</comment>